<dbReference type="PANTHER" id="PTHR43476">
    <property type="entry name" value="3-(3-HYDROXY-PHENYL)PROPIONATE/3-HYDROXYCINNAMIC ACID HYDROXYLASE"/>
    <property type="match status" value="1"/>
</dbReference>
<feature type="domain" description="FAD-binding" evidence="4">
    <location>
        <begin position="9"/>
        <end position="376"/>
    </location>
</feature>
<evidence type="ECO:0000256" key="2">
    <source>
        <dbReference type="ARBA" id="ARBA00022827"/>
    </source>
</evidence>
<dbReference type="Gene3D" id="3.50.50.60">
    <property type="entry name" value="FAD/NAD(P)-binding domain"/>
    <property type="match status" value="2"/>
</dbReference>
<dbReference type="InterPro" id="IPR050631">
    <property type="entry name" value="PheA/TfdB_FAD_monoxygenase"/>
</dbReference>
<dbReference type="Pfam" id="PF01494">
    <property type="entry name" value="FAD_binding_3"/>
    <property type="match status" value="1"/>
</dbReference>
<dbReference type="AlphaFoldDB" id="A0A9W9IMD8"/>
<evidence type="ECO:0000313" key="5">
    <source>
        <dbReference type="EMBL" id="KAJ5180402.1"/>
    </source>
</evidence>
<keyword evidence="3" id="KW-0560">Oxidoreductase</keyword>
<dbReference type="PANTHER" id="PTHR43476:SF3">
    <property type="entry name" value="FAD-BINDING MONOOXYGENASE"/>
    <property type="match status" value="1"/>
</dbReference>
<gene>
    <name evidence="5" type="ORF">N7492_003612</name>
</gene>
<keyword evidence="2" id="KW-0274">FAD</keyword>
<dbReference type="EMBL" id="JAPQKO010000002">
    <property type="protein sequence ID" value="KAJ5180402.1"/>
    <property type="molecule type" value="Genomic_DNA"/>
</dbReference>
<sequence>MSDSPCETTDVVICGCGPTGAALSAFLGRMNIRNVVLEKAKENPTDFRGIALDEDGIRVLQAAGIYPSIYRDIGSCMQTFKFIGGSQSRLDKRPFLEMDYSTTEGGTGHVGFICHKQPALEKRLREAMAATTYSDLRCSSEVTNLVEDDQGMLCEYLDSEGTKRQIRSRFVVGADGKTGFTRKRYLEPHGVKLEQAHRAFYNDTWVAVNYEISLPTPKSHPNFPLWELGFSPEDVYDCFFPSNFRFLCNPKRPSVCGRFGLSSDRLWRFEFKVHADEDGNHMSQSKQVEDIIFPYLTHSGRRYGLRQSVSFPKDCVQVLQSRAFIFSARLCNRWFHGRTMVCGDAAHVFPPFGGQGISSGLRDASSLAWRLALLCRSPTQHPPSIETVLTAWCEERKQQLAHSLATTLDNGRSVMESNPVRILLRNFVLWLLQLVPRWRRDLRLGRRKEGMARYEHSGNMPFLPDYRGGICLPQVYCRPVKGADGEVLFTDDVIFSPSKIGLFQLLVYVPTMADLTSAKNIASEIDVLSKGEVKGSDATFLVEDIVAEGHEDASGVYRLATGEEFTQSALCDGRPAPQYYDPYYLAKVTGGTRFILLRPDRFVFAMCDTREELKHAAGSLEFYLQKS</sequence>
<dbReference type="GO" id="GO:0019622">
    <property type="term" value="P:3-(3-hydroxy)phenylpropionate catabolic process"/>
    <property type="evidence" value="ECO:0007669"/>
    <property type="project" value="TreeGrafter"/>
</dbReference>
<dbReference type="GO" id="GO:0008688">
    <property type="term" value="F:3-(3-hydroxyphenyl)propionate hydroxylase activity"/>
    <property type="evidence" value="ECO:0007669"/>
    <property type="project" value="TreeGrafter"/>
</dbReference>
<evidence type="ECO:0000313" key="6">
    <source>
        <dbReference type="Proteomes" id="UP001146351"/>
    </source>
</evidence>
<dbReference type="GO" id="GO:0071949">
    <property type="term" value="F:FAD binding"/>
    <property type="evidence" value="ECO:0007669"/>
    <property type="project" value="InterPro"/>
</dbReference>
<dbReference type="InterPro" id="IPR036188">
    <property type="entry name" value="FAD/NAD-bd_sf"/>
</dbReference>
<evidence type="ECO:0000259" key="4">
    <source>
        <dbReference type="Pfam" id="PF01494"/>
    </source>
</evidence>
<reference evidence="5" key="2">
    <citation type="journal article" date="2023" name="IMA Fungus">
        <title>Comparative genomic study of the Penicillium genus elucidates a diverse pangenome and 15 lateral gene transfer events.</title>
        <authorList>
            <person name="Petersen C."/>
            <person name="Sorensen T."/>
            <person name="Nielsen M.R."/>
            <person name="Sondergaard T.E."/>
            <person name="Sorensen J.L."/>
            <person name="Fitzpatrick D.A."/>
            <person name="Frisvad J.C."/>
            <person name="Nielsen K.L."/>
        </authorList>
    </citation>
    <scope>NUCLEOTIDE SEQUENCE</scope>
    <source>
        <strain evidence="5">IBT 21917</strain>
    </source>
</reference>
<proteinExistence type="predicted"/>
<organism evidence="5 6">
    <name type="scientific">Penicillium capsulatum</name>
    <dbReference type="NCBI Taxonomy" id="69766"/>
    <lineage>
        <taxon>Eukaryota</taxon>
        <taxon>Fungi</taxon>
        <taxon>Dikarya</taxon>
        <taxon>Ascomycota</taxon>
        <taxon>Pezizomycotina</taxon>
        <taxon>Eurotiomycetes</taxon>
        <taxon>Eurotiomycetidae</taxon>
        <taxon>Eurotiales</taxon>
        <taxon>Aspergillaceae</taxon>
        <taxon>Penicillium</taxon>
    </lineage>
</organism>
<dbReference type="Proteomes" id="UP001146351">
    <property type="component" value="Unassembled WGS sequence"/>
</dbReference>
<dbReference type="SUPFAM" id="SSF51905">
    <property type="entry name" value="FAD/NAD(P)-binding domain"/>
    <property type="match status" value="1"/>
</dbReference>
<keyword evidence="6" id="KW-1185">Reference proteome</keyword>
<dbReference type="InterPro" id="IPR002938">
    <property type="entry name" value="FAD-bd"/>
</dbReference>
<accession>A0A9W9IMD8</accession>
<keyword evidence="1" id="KW-0285">Flavoprotein</keyword>
<reference evidence="5" key="1">
    <citation type="submission" date="2022-11" db="EMBL/GenBank/DDBJ databases">
        <authorList>
            <person name="Petersen C."/>
        </authorList>
    </citation>
    <scope>NUCLEOTIDE SEQUENCE</scope>
    <source>
        <strain evidence="5">IBT 21917</strain>
    </source>
</reference>
<comment type="caution">
    <text evidence="5">The sequence shown here is derived from an EMBL/GenBank/DDBJ whole genome shotgun (WGS) entry which is preliminary data.</text>
</comment>
<evidence type="ECO:0000256" key="1">
    <source>
        <dbReference type="ARBA" id="ARBA00022630"/>
    </source>
</evidence>
<protein>
    <recommendedName>
        <fullName evidence="4">FAD-binding domain-containing protein</fullName>
    </recommendedName>
</protein>
<dbReference type="OrthoDB" id="10016252at2759"/>
<name>A0A9W9IMD8_9EURO</name>
<evidence type="ECO:0000256" key="3">
    <source>
        <dbReference type="ARBA" id="ARBA00023002"/>
    </source>
</evidence>
<dbReference type="PRINTS" id="PR00420">
    <property type="entry name" value="RNGMNOXGNASE"/>
</dbReference>